<dbReference type="GO" id="GO:1990269">
    <property type="term" value="F:RNA polymerase II C-terminal domain phosphoserine binding"/>
    <property type="evidence" value="ECO:0007669"/>
    <property type="project" value="TreeGrafter"/>
</dbReference>
<name>A0A9P6EMB2_9AGAR</name>
<dbReference type="GO" id="GO:0006368">
    <property type="term" value="P:transcription elongation by RNA polymerase II"/>
    <property type="evidence" value="ECO:0007669"/>
    <property type="project" value="InterPro"/>
</dbReference>
<protein>
    <submittedName>
        <fullName evidence="2">Leo1-like protein-domain-containing protein</fullName>
    </submittedName>
</protein>
<keyword evidence="3" id="KW-1185">Reference proteome</keyword>
<sequence length="535" mass="59381">MSSLSGALDDYSQQSARESSEDVEMNPAPGNQEDEDGSDSGQHHGGAEEDEEMDDLFGNDVGVEQAGHNRAPASPTTSGPDSERLTSPERERRRALEYEEDDAPPEIAVEVKEAEVKFPNLPVPKSSDGDSWVVRMPNFVNVDTKPYHTDTYIGPEQEDEDLQGQSAKDRSSAIKLRVENTLRWKWAKDELGQDKRESNARVIRWSDGTLSLRLGKEYFDITQSIDSSAGVSRSTLGGSQTQSQLIPQSRSQPTHKSEGLTYLFAQHKRSQVLQSEALITGYMTLRPTGMQSETHRMLVRAVGQKHNKKAKLRMVAEPTVDPEREKMEAMKASQRKTKTTRRSALAGLGDDDEALGMGGKKRRGGRAMDRGDIYTDDEEEQGMYAGDDFDDDDDGFGGSSRKQKRKGGDDKERGGDYQADDFVVPDESDDEDAGGHGRASGSRSKKRARDASAEEDDLERMEAKLEKQAAAERKSPKKPKKKKKSVDDDDNEGDAEATDEDVAAMDLESEEEDEYRVRKVTGKRTIAIEEDDDDE</sequence>
<feature type="compositionally biased region" description="Polar residues" evidence="1">
    <location>
        <begin position="1"/>
        <end position="17"/>
    </location>
</feature>
<dbReference type="GO" id="GO:0032968">
    <property type="term" value="P:positive regulation of transcription elongation by RNA polymerase II"/>
    <property type="evidence" value="ECO:0007669"/>
    <property type="project" value="TreeGrafter"/>
</dbReference>
<evidence type="ECO:0000313" key="2">
    <source>
        <dbReference type="EMBL" id="KAF9531750.1"/>
    </source>
</evidence>
<comment type="caution">
    <text evidence="2">The sequence shown here is derived from an EMBL/GenBank/DDBJ whole genome shotgun (WGS) entry which is preliminary data.</text>
</comment>
<reference evidence="2" key="1">
    <citation type="submission" date="2020-11" db="EMBL/GenBank/DDBJ databases">
        <authorList>
            <consortium name="DOE Joint Genome Institute"/>
            <person name="Ahrendt S."/>
            <person name="Riley R."/>
            <person name="Andreopoulos W."/>
            <person name="Labutti K."/>
            <person name="Pangilinan J."/>
            <person name="Ruiz-Duenas F.J."/>
            <person name="Barrasa J.M."/>
            <person name="Sanchez-Garcia M."/>
            <person name="Camarero S."/>
            <person name="Miyauchi S."/>
            <person name="Serrano A."/>
            <person name="Linde D."/>
            <person name="Babiker R."/>
            <person name="Drula E."/>
            <person name="Ayuso-Fernandez I."/>
            <person name="Pacheco R."/>
            <person name="Padilla G."/>
            <person name="Ferreira P."/>
            <person name="Barriuso J."/>
            <person name="Kellner H."/>
            <person name="Castanera R."/>
            <person name="Alfaro M."/>
            <person name="Ramirez L."/>
            <person name="Pisabarro A.G."/>
            <person name="Kuo A."/>
            <person name="Tritt A."/>
            <person name="Lipzen A."/>
            <person name="He G."/>
            <person name="Yan M."/>
            <person name="Ng V."/>
            <person name="Cullen D."/>
            <person name="Martin F."/>
            <person name="Rosso M.-N."/>
            <person name="Henrissat B."/>
            <person name="Hibbett D."/>
            <person name="Martinez A.T."/>
            <person name="Grigoriev I.V."/>
        </authorList>
    </citation>
    <scope>NUCLEOTIDE SEQUENCE</scope>
    <source>
        <strain evidence="2">CBS 506.95</strain>
    </source>
</reference>
<feature type="compositionally biased region" description="Acidic residues" evidence="1">
    <location>
        <begin position="487"/>
        <end position="514"/>
    </location>
</feature>
<evidence type="ECO:0000313" key="3">
    <source>
        <dbReference type="Proteomes" id="UP000807306"/>
    </source>
</evidence>
<gene>
    <name evidence="2" type="ORF">CPB83DRAFT_848657</name>
</gene>
<feature type="region of interest" description="Disordered" evidence="1">
    <location>
        <begin position="319"/>
        <end position="516"/>
    </location>
</feature>
<feature type="compositionally biased region" description="Acidic residues" evidence="1">
    <location>
        <begin position="423"/>
        <end position="432"/>
    </location>
</feature>
<dbReference type="InterPro" id="IPR007149">
    <property type="entry name" value="Leo1"/>
</dbReference>
<organism evidence="2 3">
    <name type="scientific">Crepidotus variabilis</name>
    <dbReference type="NCBI Taxonomy" id="179855"/>
    <lineage>
        <taxon>Eukaryota</taxon>
        <taxon>Fungi</taxon>
        <taxon>Dikarya</taxon>
        <taxon>Basidiomycota</taxon>
        <taxon>Agaricomycotina</taxon>
        <taxon>Agaricomycetes</taxon>
        <taxon>Agaricomycetidae</taxon>
        <taxon>Agaricales</taxon>
        <taxon>Agaricineae</taxon>
        <taxon>Crepidotaceae</taxon>
        <taxon>Crepidotus</taxon>
    </lineage>
</organism>
<feature type="compositionally biased region" description="Acidic residues" evidence="1">
    <location>
        <begin position="374"/>
        <end position="395"/>
    </location>
</feature>
<dbReference type="OrthoDB" id="20844at2759"/>
<dbReference type="Pfam" id="PF04004">
    <property type="entry name" value="Leo1"/>
    <property type="match status" value="1"/>
</dbReference>
<feature type="compositionally biased region" description="Acidic residues" evidence="1">
    <location>
        <begin position="48"/>
        <end position="57"/>
    </location>
</feature>
<feature type="compositionally biased region" description="Basic residues" evidence="1">
    <location>
        <begin position="475"/>
        <end position="484"/>
    </location>
</feature>
<feature type="region of interest" description="Disordered" evidence="1">
    <location>
        <begin position="1"/>
        <end position="106"/>
    </location>
</feature>
<dbReference type="PANTHER" id="PTHR23146:SF0">
    <property type="entry name" value="RNA POLYMERASE-ASSOCIATED PROTEIN LEO1"/>
    <property type="match status" value="1"/>
</dbReference>
<dbReference type="EMBL" id="MU157834">
    <property type="protein sequence ID" value="KAF9531750.1"/>
    <property type="molecule type" value="Genomic_DNA"/>
</dbReference>
<feature type="compositionally biased region" description="Basic and acidic residues" evidence="1">
    <location>
        <begin position="460"/>
        <end position="474"/>
    </location>
</feature>
<dbReference type="AlphaFoldDB" id="A0A9P6EMB2"/>
<dbReference type="PANTHER" id="PTHR23146">
    <property type="entry name" value="LEO1 PROTEIN"/>
    <property type="match status" value="1"/>
</dbReference>
<dbReference type="GO" id="GO:0016593">
    <property type="term" value="C:Cdc73/Paf1 complex"/>
    <property type="evidence" value="ECO:0007669"/>
    <property type="project" value="InterPro"/>
</dbReference>
<feature type="compositionally biased region" description="Basic and acidic residues" evidence="1">
    <location>
        <begin position="406"/>
        <end position="415"/>
    </location>
</feature>
<feature type="compositionally biased region" description="Polar residues" evidence="1">
    <location>
        <begin position="229"/>
        <end position="254"/>
    </location>
</feature>
<accession>A0A9P6EMB2</accession>
<dbReference type="Proteomes" id="UP000807306">
    <property type="component" value="Unassembled WGS sequence"/>
</dbReference>
<feature type="compositionally biased region" description="Basic and acidic residues" evidence="1">
    <location>
        <begin position="81"/>
        <end position="97"/>
    </location>
</feature>
<feature type="region of interest" description="Disordered" evidence="1">
    <location>
        <begin position="229"/>
        <end position="256"/>
    </location>
</feature>
<proteinExistence type="predicted"/>
<evidence type="ECO:0000256" key="1">
    <source>
        <dbReference type="SAM" id="MobiDB-lite"/>
    </source>
</evidence>